<dbReference type="InterPro" id="IPR005346">
    <property type="entry name" value="RnfH"/>
</dbReference>
<dbReference type="EMBL" id="JBHTJW010000002">
    <property type="protein sequence ID" value="MFD0929933.1"/>
    <property type="molecule type" value="Genomic_DNA"/>
</dbReference>
<evidence type="ECO:0000313" key="4">
    <source>
        <dbReference type="EMBL" id="MFD0929933.1"/>
    </source>
</evidence>
<dbReference type="NCBIfam" id="NF002490">
    <property type="entry name" value="PRK01777.1"/>
    <property type="match status" value="1"/>
</dbReference>
<feature type="compositionally biased region" description="Low complexity" evidence="3">
    <location>
        <begin position="105"/>
        <end position="116"/>
    </location>
</feature>
<accession>A0ABW3GJU4</accession>
<feature type="region of interest" description="Disordered" evidence="3">
    <location>
        <begin position="96"/>
        <end position="116"/>
    </location>
</feature>
<dbReference type="SUPFAM" id="SSF54285">
    <property type="entry name" value="MoaD/ThiS"/>
    <property type="match status" value="1"/>
</dbReference>
<comment type="caution">
    <text evidence="4">The sequence shown here is derived from an EMBL/GenBank/DDBJ whole genome shotgun (WGS) entry which is preliminary data.</text>
</comment>
<evidence type="ECO:0000256" key="2">
    <source>
        <dbReference type="HAMAP-Rule" id="MF_00460"/>
    </source>
</evidence>
<dbReference type="PANTHER" id="PTHR37483:SF1">
    <property type="entry name" value="UPF0125 PROTEIN RATB"/>
    <property type="match status" value="1"/>
</dbReference>
<evidence type="ECO:0000313" key="5">
    <source>
        <dbReference type="Proteomes" id="UP001597106"/>
    </source>
</evidence>
<proteinExistence type="inferred from homology"/>
<dbReference type="InterPro" id="IPR037021">
    <property type="entry name" value="RnfH_sf"/>
</dbReference>
<dbReference type="PANTHER" id="PTHR37483">
    <property type="entry name" value="UPF0125 PROTEIN RATB"/>
    <property type="match status" value="1"/>
</dbReference>
<comment type="similarity">
    <text evidence="1 2">Belongs to the UPF0125 (RnfH) family.</text>
</comment>
<name>A0ABW3GJU4_9PROT</name>
<dbReference type="HAMAP" id="MF_00460">
    <property type="entry name" value="UPF0125_RnfH"/>
    <property type="match status" value="1"/>
</dbReference>
<dbReference type="Gene3D" id="3.10.20.280">
    <property type="entry name" value="RnfH-like"/>
    <property type="match status" value="1"/>
</dbReference>
<evidence type="ECO:0000256" key="1">
    <source>
        <dbReference type="ARBA" id="ARBA00010645"/>
    </source>
</evidence>
<sequence>MTKPVTPAMPEELTGMLNIEVVYALPTSQTLITLVVPPGTTAIAAVRQSGILEQHQMTASKELPLGIFGKKVSHDRPLKAMDRVEIYRPLIANAKEMRRQRATKQKTATAKRANSR</sequence>
<reference evidence="5" key="1">
    <citation type="journal article" date="2019" name="Int. J. Syst. Evol. Microbiol.">
        <title>The Global Catalogue of Microorganisms (GCM) 10K type strain sequencing project: providing services to taxonomists for standard genome sequencing and annotation.</title>
        <authorList>
            <consortium name="The Broad Institute Genomics Platform"/>
            <consortium name="The Broad Institute Genome Sequencing Center for Infectious Disease"/>
            <person name="Wu L."/>
            <person name="Ma J."/>
        </authorList>
    </citation>
    <scope>NUCLEOTIDE SEQUENCE [LARGE SCALE GENOMIC DNA]</scope>
    <source>
        <strain evidence="5">CCUG 59685</strain>
    </source>
</reference>
<gene>
    <name evidence="4" type="ORF">ACFQ1T_09100</name>
</gene>
<evidence type="ECO:0000256" key="3">
    <source>
        <dbReference type="SAM" id="MobiDB-lite"/>
    </source>
</evidence>
<dbReference type="Pfam" id="PF03658">
    <property type="entry name" value="Ub-RnfH"/>
    <property type="match status" value="1"/>
</dbReference>
<dbReference type="Proteomes" id="UP001597106">
    <property type="component" value="Unassembled WGS sequence"/>
</dbReference>
<keyword evidence="5" id="KW-1185">Reference proteome</keyword>
<organism evidence="4 5">
    <name type="scientific">Methylophilus glucosoxydans</name>
    <dbReference type="NCBI Taxonomy" id="752553"/>
    <lineage>
        <taxon>Bacteria</taxon>
        <taxon>Pseudomonadati</taxon>
        <taxon>Pseudomonadota</taxon>
        <taxon>Betaproteobacteria</taxon>
        <taxon>Nitrosomonadales</taxon>
        <taxon>Methylophilaceae</taxon>
        <taxon>Methylophilus</taxon>
    </lineage>
</organism>
<dbReference type="RefSeq" id="WP_338654436.1">
    <property type="nucleotide sequence ID" value="NZ_JBHTJW010000002.1"/>
</dbReference>
<dbReference type="InterPro" id="IPR016155">
    <property type="entry name" value="Mopterin_synth/thiamin_S_b"/>
</dbReference>
<protein>
    <recommendedName>
        <fullName evidence="2">UPF0125 protein ACFQ1T_09100</fullName>
    </recommendedName>
</protein>